<accession>A0A072TEK3</accession>
<proteinExistence type="predicted"/>
<dbReference type="EMBL" id="KL403775">
    <property type="protein sequence ID" value="KEH15438.1"/>
    <property type="molecule type" value="Genomic_DNA"/>
</dbReference>
<sequence>MLFSLSSANPIKRKQYTPCKNIVLYFHDIIYNGMNAANATSSIVELHKFLMTLSHWTLTFIQNQLEKHKAFTFMIPKTHTLLGFDRTQVNESQSQLIHDTKGGPKIWQVYSRRGKKVNSG</sequence>
<dbReference type="InterPro" id="IPR004265">
    <property type="entry name" value="Dirigent"/>
</dbReference>
<evidence type="ECO:0000313" key="3">
    <source>
        <dbReference type="Proteomes" id="UP000002051"/>
    </source>
</evidence>
<dbReference type="EnsemblPlants" id="KEH15438">
    <property type="protein sequence ID" value="KEH15438"/>
    <property type="gene ID" value="MTR_1051s0010"/>
</dbReference>
<dbReference type="PANTHER" id="PTHR46442:SF4">
    <property type="entry name" value="DIRIGENT PROTEIN"/>
    <property type="match status" value="1"/>
</dbReference>
<evidence type="ECO:0000313" key="1">
    <source>
        <dbReference type="EMBL" id="KEH15438.1"/>
    </source>
</evidence>
<dbReference type="AlphaFoldDB" id="A0A072TEK3"/>
<dbReference type="Proteomes" id="UP000002051">
    <property type="component" value="Unassembled WGS sequence"/>
</dbReference>
<dbReference type="PANTHER" id="PTHR46442">
    <property type="entry name" value="DIRIGENT PROTEIN"/>
    <property type="match status" value="1"/>
</dbReference>
<name>A0A072TEK3_MEDTR</name>
<organism evidence="1 3">
    <name type="scientific">Medicago truncatula</name>
    <name type="common">Barrel medic</name>
    <name type="synonym">Medicago tribuloides</name>
    <dbReference type="NCBI Taxonomy" id="3880"/>
    <lineage>
        <taxon>Eukaryota</taxon>
        <taxon>Viridiplantae</taxon>
        <taxon>Streptophyta</taxon>
        <taxon>Embryophyta</taxon>
        <taxon>Tracheophyta</taxon>
        <taxon>Spermatophyta</taxon>
        <taxon>Magnoliopsida</taxon>
        <taxon>eudicotyledons</taxon>
        <taxon>Gunneridae</taxon>
        <taxon>Pentapetalae</taxon>
        <taxon>rosids</taxon>
        <taxon>fabids</taxon>
        <taxon>Fabales</taxon>
        <taxon>Fabaceae</taxon>
        <taxon>Papilionoideae</taxon>
        <taxon>50 kb inversion clade</taxon>
        <taxon>NPAAA clade</taxon>
        <taxon>Hologalegina</taxon>
        <taxon>IRL clade</taxon>
        <taxon>Trifolieae</taxon>
        <taxon>Medicago</taxon>
    </lineage>
</organism>
<protein>
    <submittedName>
        <fullName evidence="1">Disease resistance response protein, putative</fullName>
    </submittedName>
</protein>
<reference evidence="1 3" key="1">
    <citation type="journal article" date="2011" name="Nature">
        <title>The Medicago genome provides insight into the evolution of rhizobial symbioses.</title>
        <authorList>
            <person name="Young N.D."/>
            <person name="Debelle F."/>
            <person name="Oldroyd G.E."/>
            <person name="Geurts R."/>
            <person name="Cannon S.B."/>
            <person name="Udvardi M.K."/>
            <person name="Benedito V.A."/>
            <person name="Mayer K.F."/>
            <person name="Gouzy J."/>
            <person name="Schoof H."/>
            <person name="Van de Peer Y."/>
            <person name="Proost S."/>
            <person name="Cook D.R."/>
            <person name="Meyers B.C."/>
            <person name="Spannagl M."/>
            <person name="Cheung F."/>
            <person name="De Mita S."/>
            <person name="Krishnakumar V."/>
            <person name="Gundlach H."/>
            <person name="Zhou S."/>
            <person name="Mudge J."/>
            <person name="Bharti A.K."/>
            <person name="Murray J.D."/>
            <person name="Naoumkina M.A."/>
            <person name="Rosen B."/>
            <person name="Silverstein K.A."/>
            <person name="Tang H."/>
            <person name="Rombauts S."/>
            <person name="Zhao P.X."/>
            <person name="Zhou P."/>
            <person name="Barbe V."/>
            <person name="Bardou P."/>
            <person name="Bechner M."/>
            <person name="Bellec A."/>
            <person name="Berger A."/>
            <person name="Berges H."/>
            <person name="Bidwell S."/>
            <person name="Bisseling T."/>
            <person name="Choisne N."/>
            <person name="Couloux A."/>
            <person name="Denny R."/>
            <person name="Deshpande S."/>
            <person name="Dai X."/>
            <person name="Doyle J.J."/>
            <person name="Dudez A.M."/>
            <person name="Farmer A.D."/>
            <person name="Fouteau S."/>
            <person name="Franken C."/>
            <person name="Gibelin C."/>
            <person name="Gish J."/>
            <person name="Goldstein S."/>
            <person name="Gonzalez A.J."/>
            <person name="Green P.J."/>
            <person name="Hallab A."/>
            <person name="Hartog M."/>
            <person name="Hua A."/>
            <person name="Humphray S.J."/>
            <person name="Jeong D.H."/>
            <person name="Jing Y."/>
            <person name="Jocker A."/>
            <person name="Kenton S.M."/>
            <person name="Kim D.J."/>
            <person name="Klee K."/>
            <person name="Lai H."/>
            <person name="Lang C."/>
            <person name="Lin S."/>
            <person name="Macmil S.L."/>
            <person name="Magdelenat G."/>
            <person name="Matthews L."/>
            <person name="McCorrison J."/>
            <person name="Monaghan E.L."/>
            <person name="Mun J.H."/>
            <person name="Najar F.Z."/>
            <person name="Nicholson C."/>
            <person name="Noirot C."/>
            <person name="O'Bleness M."/>
            <person name="Paule C.R."/>
            <person name="Poulain J."/>
            <person name="Prion F."/>
            <person name="Qin B."/>
            <person name="Qu C."/>
            <person name="Retzel E.F."/>
            <person name="Riddle C."/>
            <person name="Sallet E."/>
            <person name="Samain S."/>
            <person name="Samson N."/>
            <person name="Sanders I."/>
            <person name="Saurat O."/>
            <person name="Scarpelli C."/>
            <person name="Schiex T."/>
            <person name="Segurens B."/>
            <person name="Severin A.J."/>
            <person name="Sherrier D.J."/>
            <person name="Shi R."/>
            <person name="Sims S."/>
            <person name="Singer S.R."/>
            <person name="Sinharoy S."/>
            <person name="Sterck L."/>
            <person name="Viollet A."/>
            <person name="Wang B.B."/>
            <person name="Wang K."/>
            <person name="Wang M."/>
            <person name="Wang X."/>
            <person name="Warfsmann J."/>
            <person name="Weissenbach J."/>
            <person name="White D.D."/>
            <person name="White J.D."/>
            <person name="Wiley G.B."/>
            <person name="Wincker P."/>
            <person name="Xing Y."/>
            <person name="Yang L."/>
            <person name="Yao Z."/>
            <person name="Ying F."/>
            <person name="Zhai J."/>
            <person name="Zhou L."/>
            <person name="Zuber A."/>
            <person name="Denarie J."/>
            <person name="Dixon R.A."/>
            <person name="May G.D."/>
            <person name="Schwartz D.C."/>
            <person name="Rogers J."/>
            <person name="Quetier F."/>
            <person name="Town C.D."/>
            <person name="Roe B.A."/>
        </authorList>
    </citation>
    <scope>NUCLEOTIDE SEQUENCE [LARGE SCALE GENOMIC DNA]</scope>
    <source>
        <strain evidence="1">A17</strain>
        <strain evidence="2 3">cv. Jemalong A17</strain>
    </source>
</reference>
<gene>
    <name evidence="1" type="ORF">MTR_1051s0010</name>
</gene>
<reference evidence="2" key="3">
    <citation type="submission" date="2015-06" db="UniProtKB">
        <authorList>
            <consortium name="EnsemblPlants"/>
        </authorList>
    </citation>
    <scope>IDENTIFICATION</scope>
    <source>
        <strain evidence="2">cv. Jemalong A17</strain>
    </source>
</reference>
<keyword evidence="3" id="KW-1185">Reference proteome</keyword>
<reference evidence="1 3" key="2">
    <citation type="journal article" date="2014" name="BMC Genomics">
        <title>An improved genome release (version Mt4.0) for the model legume Medicago truncatula.</title>
        <authorList>
            <person name="Tang H."/>
            <person name="Krishnakumar V."/>
            <person name="Bidwell S."/>
            <person name="Rosen B."/>
            <person name="Chan A."/>
            <person name="Zhou S."/>
            <person name="Gentzbittel L."/>
            <person name="Childs K.L."/>
            <person name="Yandell M."/>
            <person name="Gundlach H."/>
            <person name="Mayer K.F."/>
            <person name="Schwartz D.C."/>
            <person name="Town C.D."/>
        </authorList>
    </citation>
    <scope>GENOME REANNOTATION</scope>
    <source>
        <strain evidence="1">A17</strain>
        <strain evidence="2 3">cv. Jemalong A17</strain>
    </source>
</reference>
<evidence type="ECO:0000313" key="2">
    <source>
        <dbReference type="EnsemblPlants" id="KEH15438"/>
    </source>
</evidence>
<dbReference type="HOGENOM" id="CLU_143108_0_0_1"/>